<proteinExistence type="predicted"/>
<dbReference type="RefSeq" id="WP_044012686.1">
    <property type="nucleotide sequence ID" value="NZ_CCVW01000005.1"/>
</dbReference>
<dbReference type="eggNOG" id="ENOG5032H8W">
    <property type="taxonomic scope" value="Bacteria"/>
</dbReference>
<dbReference type="AlphaFoldDB" id="A0A078L699"/>
<name>A0A078L699_9GAMM</name>
<dbReference type="EMBL" id="CCSB01000005">
    <property type="protein sequence ID" value="CDZ79418.1"/>
    <property type="molecule type" value="Genomic_DNA"/>
</dbReference>
<protein>
    <submittedName>
        <fullName evidence="1">Uncharacterized protein</fullName>
    </submittedName>
</protein>
<organism evidence="1 2">
    <name type="scientific">Legionella massiliensis</name>
    <dbReference type="NCBI Taxonomy" id="1034943"/>
    <lineage>
        <taxon>Bacteria</taxon>
        <taxon>Pseudomonadati</taxon>
        <taxon>Pseudomonadota</taxon>
        <taxon>Gammaproteobacteria</taxon>
        <taxon>Legionellales</taxon>
        <taxon>Legionellaceae</taxon>
        <taxon>Legionella</taxon>
    </lineage>
</organism>
<sequence>MARITITMPDSLHAQVLKFSKKEQHSVSYAVSKLVELGLLVANNKNQNKDEQPSKIEEHCNKLIIQINGILKELATDNFELSPEKIAKITQETMDKYNELIAK</sequence>
<evidence type="ECO:0000313" key="1">
    <source>
        <dbReference type="EMBL" id="CDZ79418.1"/>
    </source>
</evidence>
<accession>A0A078L699</accession>
<evidence type="ECO:0000313" key="2">
    <source>
        <dbReference type="Proteomes" id="UP000044071"/>
    </source>
</evidence>
<dbReference type="OrthoDB" id="5638482at2"/>
<keyword evidence="2" id="KW-1185">Reference proteome</keyword>
<gene>
    <name evidence="1" type="ORF">BN59_03736</name>
</gene>
<reference evidence="1 2" key="1">
    <citation type="submission" date="2014-06" db="EMBL/GenBank/DDBJ databases">
        <authorList>
            <person name="Urmite Genomes Urmite Genomes"/>
        </authorList>
    </citation>
    <scope>NUCLEOTIDE SEQUENCE [LARGE SCALE GENOMIC DNA]</scope>
</reference>
<dbReference type="Proteomes" id="UP000044071">
    <property type="component" value="Unassembled WGS sequence"/>
</dbReference>